<accession>A0ABP0N9F3</accession>
<reference evidence="5 6" key="1">
    <citation type="submission" date="2024-02" db="EMBL/GenBank/DDBJ databases">
        <authorList>
            <person name="Chen Y."/>
            <person name="Shah S."/>
            <person name="Dougan E. K."/>
            <person name="Thang M."/>
            <person name="Chan C."/>
        </authorList>
    </citation>
    <scope>NUCLEOTIDE SEQUENCE [LARGE SCALE GENOMIC DNA]</scope>
</reference>
<comment type="caution">
    <text evidence="5">The sequence shown here is derived from an EMBL/GenBank/DDBJ whole genome shotgun (WGS) entry which is preliminary data.</text>
</comment>
<sequence length="1035" mass="116105">MGSMGSCLCQPVEEDHVCFDALEEDRPEESVKVEDALRFLKLFDPQKTGFLPRQTIATIVQLCSRLSEEKLEEILKGAPSNSRGFEYSYIVPFILWPEVPIYDLEDPKSLAKYLLDADVRLVRAPYFYKLLQSNRCMPRRQEAEHDSCEVNGEKVSALVSHEEVAEWALGRRDALVCSVSHAWESREHPDPCNFQLQNLVDSVALWDAAFVDDVWLFYDYVSLYQFQRDTAEQEASFRRAMSNMHMMYAHQSTLTFRLECLTPADTWTARKEDSTYKVPIYHLPSNSIAWVPLSELMENFAFYLDRGWCRAEIEWSAARGIPAQNIAIDGEPGKEVTVKMVPTAPEVFGKRMTTSAFTHRNDASTVVDLQRKIFHQKVTVRKHLKLEHLTQADMVELAASLPYFPQLKVLDIYIFQAGEAEAKAFFEVLSSMKLEKLSLTYARMALDVGSLDVATFASMIELSFESCHMGNRLAEVIAEVLKTNRTLTRINLKGNQITDEGVKAVADAMAYNTTVTDLDLRYNQGIDSDVGKQAIRLLEERLEGNRAAAEAAEAKRSRIRGDHRADGRADKFPGRLRIQALADKLTHGGTLSKLSVFNANLGDAVIQVLIEALQHNRSVTDVNLTKNNITYIGAKALAQMLTVNLNITHVYLGGNQIGDAGTEALAQMLKQNRSITNINLHANQIGSDGIQVLAEALQENDAILEISLREIEYHPRRLLPPNPFEETDEGRQALDRIKKRCEANREARATADIKKLVEELKTGAKTEINLRNHFIGDAHVQALSKALKINKSVTRINLEQNLIQDAGAQALSEVLRHNRCITHINLSCNEIGLVGAKALANTMQKNKTILNINLSANPWTRMDGAQEVWYRIEKWSRANQEVQAAAAFKKLVEELKTGAKTEINLRNHFIRDAQVQALSKALKINKSVTRINLEQNLIQDAGAQALSEVLRHNRCITHINLSCNEIGLVGAKALADSVQQNDAILDINLEVNPWRHHDVKGQVLEGIKEQCKANRAAAEARAKVPDESATEHVSP</sequence>
<evidence type="ECO:0000256" key="3">
    <source>
        <dbReference type="ARBA" id="ARBA00022737"/>
    </source>
</evidence>
<proteinExistence type="predicted"/>
<name>A0ABP0N9F3_9DINO</name>
<dbReference type="EMBL" id="CAXAMN010021485">
    <property type="protein sequence ID" value="CAK9060098.1"/>
    <property type="molecule type" value="Genomic_DNA"/>
</dbReference>
<dbReference type="Proteomes" id="UP001642484">
    <property type="component" value="Unassembled WGS sequence"/>
</dbReference>
<evidence type="ECO:0008006" key="7">
    <source>
        <dbReference type="Google" id="ProtNLM"/>
    </source>
</evidence>
<dbReference type="Gene3D" id="3.80.10.10">
    <property type="entry name" value="Ribonuclease Inhibitor"/>
    <property type="match status" value="4"/>
</dbReference>
<dbReference type="InterPro" id="IPR027038">
    <property type="entry name" value="RanGap"/>
</dbReference>
<evidence type="ECO:0000256" key="2">
    <source>
        <dbReference type="ARBA" id="ARBA00022614"/>
    </source>
</evidence>
<keyword evidence="2" id="KW-0433">Leucine-rich repeat</keyword>
<dbReference type="Pfam" id="PF13516">
    <property type="entry name" value="LRR_6"/>
    <property type="match status" value="8"/>
</dbReference>
<keyword evidence="3" id="KW-0677">Repeat</keyword>
<keyword evidence="1" id="KW-0343">GTPase activation</keyword>
<dbReference type="InterPro" id="IPR001611">
    <property type="entry name" value="Leu-rich_rpt"/>
</dbReference>
<dbReference type="PANTHER" id="PTHR24113:SF12">
    <property type="entry name" value="RAN GTPASE-ACTIVATING PROTEIN 1"/>
    <property type="match status" value="1"/>
</dbReference>
<keyword evidence="6" id="KW-1185">Reference proteome</keyword>
<dbReference type="InterPro" id="IPR032675">
    <property type="entry name" value="LRR_dom_sf"/>
</dbReference>
<dbReference type="SMART" id="SM00368">
    <property type="entry name" value="LRR_RI"/>
    <property type="match status" value="10"/>
</dbReference>
<dbReference type="PANTHER" id="PTHR24113">
    <property type="entry name" value="RAN GTPASE-ACTIVATING PROTEIN 1"/>
    <property type="match status" value="1"/>
</dbReference>
<feature type="region of interest" description="Disordered" evidence="4">
    <location>
        <begin position="1016"/>
        <end position="1035"/>
    </location>
</feature>
<evidence type="ECO:0000313" key="5">
    <source>
        <dbReference type="EMBL" id="CAK9060098.1"/>
    </source>
</evidence>
<evidence type="ECO:0000256" key="4">
    <source>
        <dbReference type="SAM" id="MobiDB-lite"/>
    </source>
</evidence>
<protein>
    <recommendedName>
        <fullName evidence="7">Protein NLRC3</fullName>
    </recommendedName>
</protein>
<dbReference type="SUPFAM" id="SSF52047">
    <property type="entry name" value="RNI-like"/>
    <property type="match status" value="2"/>
</dbReference>
<gene>
    <name evidence="5" type="ORF">CCMP2556_LOCUS29560</name>
</gene>
<organism evidence="5 6">
    <name type="scientific">Durusdinium trenchii</name>
    <dbReference type="NCBI Taxonomy" id="1381693"/>
    <lineage>
        <taxon>Eukaryota</taxon>
        <taxon>Sar</taxon>
        <taxon>Alveolata</taxon>
        <taxon>Dinophyceae</taxon>
        <taxon>Suessiales</taxon>
        <taxon>Symbiodiniaceae</taxon>
        <taxon>Durusdinium</taxon>
    </lineage>
</organism>
<evidence type="ECO:0000256" key="1">
    <source>
        <dbReference type="ARBA" id="ARBA00022468"/>
    </source>
</evidence>
<evidence type="ECO:0000313" key="6">
    <source>
        <dbReference type="Proteomes" id="UP001642484"/>
    </source>
</evidence>